<evidence type="ECO:0000313" key="1">
    <source>
        <dbReference type="EMBL" id="MBB6012495.1"/>
    </source>
</evidence>
<dbReference type="EMBL" id="JACHEU010000001">
    <property type="protein sequence ID" value="MBB6012495.1"/>
    <property type="molecule type" value="Genomic_DNA"/>
</dbReference>
<protein>
    <submittedName>
        <fullName evidence="1">Uncharacterized protein</fullName>
    </submittedName>
</protein>
<accession>A0A7W9VVR2</accession>
<dbReference type="Proteomes" id="UP000533306">
    <property type="component" value="Unassembled WGS sequence"/>
</dbReference>
<organism evidence="1 2">
    <name type="scientific">Aquamicrobium lusatiense</name>
    <dbReference type="NCBI Taxonomy" id="89772"/>
    <lineage>
        <taxon>Bacteria</taxon>
        <taxon>Pseudomonadati</taxon>
        <taxon>Pseudomonadota</taxon>
        <taxon>Alphaproteobacteria</taxon>
        <taxon>Hyphomicrobiales</taxon>
        <taxon>Phyllobacteriaceae</taxon>
        <taxon>Aquamicrobium</taxon>
    </lineage>
</organism>
<keyword evidence="2" id="KW-1185">Reference proteome</keyword>
<comment type="caution">
    <text evidence="1">The sequence shown here is derived from an EMBL/GenBank/DDBJ whole genome shotgun (WGS) entry which is preliminary data.</text>
</comment>
<gene>
    <name evidence="1" type="ORF">HNR59_001840</name>
</gene>
<proteinExistence type="predicted"/>
<dbReference type="AlphaFoldDB" id="A0A7W9VVR2"/>
<evidence type="ECO:0000313" key="2">
    <source>
        <dbReference type="Proteomes" id="UP000533306"/>
    </source>
</evidence>
<reference evidence="1 2" key="1">
    <citation type="submission" date="2020-08" db="EMBL/GenBank/DDBJ databases">
        <title>Genomic Encyclopedia of Type Strains, Phase IV (KMG-IV): sequencing the most valuable type-strain genomes for metagenomic binning, comparative biology and taxonomic classification.</title>
        <authorList>
            <person name="Goeker M."/>
        </authorList>
    </citation>
    <scope>NUCLEOTIDE SEQUENCE [LARGE SCALE GENOMIC DNA]</scope>
    <source>
        <strain evidence="1 2">DSM 11099</strain>
    </source>
</reference>
<name>A0A7W9VVR2_9HYPH</name>
<sequence>MNQIKASLQPFLFGGVHPGQGSRKVRFILCPHVLCLEQQHDCRLQVRQAVRGDCESFAAWAADADIAPADPHVSVTRFQHHVGAPAVFCCVQTPYLEHVRPWLAMRRQKLYGSAERGAELQRQQRPAKKRQVAADDCELYIFMVPGLAAMPQIQRPSPGYAPRGFHIAEFFRKFMRLPRLPCVVGRQIRGGHPVRILNSSRPIDSTI</sequence>